<protein>
    <submittedName>
        <fullName evidence="1">Uncharacterized protein</fullName>
    </submittedName>
</protein>
<evidence type="ECO:0000313" key="1">
    <source>
        <dbReference type="EMBL" id="ART30639.1"/>
    </source>
</evidence>
<proteinExistence type="predicted"/>
<name>A0A1Y0AZS6_9LAMI</name>
<dbReference type="AlphaFoldDB" id="A0A1Y0AZS6"/>
<accession>A0A1Y0AZS6</accession>
<geneLocation type="mitochondrion" evidence="1"/>
<organism evidence="1">
    <name type="scientific">Utricularia reniformis</name>
    <dbReference type="NCBI Taxonomy" id="192314"/>
    <lineage>
        <taxon>Eukaryota</taxon>
        <taxon>Viridiplantae</taxon>
        <taxon>Streptophyta</taxon>
        <taxon>Embryophyta</taxon>
        <taxon>Tracheophyta</taxon>
        <taxon>Spermatophyta</taxon>
        <taxon>Magnoliopsida</taxon>
        <taxon>eudicotyledons</taxon>
        <taxon>Gunneridae</taxon>
        <taxon>Pentapetalae</taxon>
        <taxon>asterids</taxon>
        <taxon>lamiids</taxon>
        <taxon>Lamiales</taxon>
        <taxon>Lentibulariaceae</taxon>
        <taxon>Utricularia</taxon>
    </lineage>
</organism>
<keyword evidence="1" id="KW-0496">Mitochondrion</keyword>
<sequence length="31" mass="3464">MKLVLSSPFYRSCFEWKAVALALYQVGEGGL</sequence>
<gene>
    <name evidence="1" type="ORF">AEK19_MT0367</name>
</gene>
<reference evidence="1" key="1">
    <citation type="submission" date="2017-03" db="EMBL/GenBank/DDBJ databases">
        <title>The mitochondrial genome of the carnivorous plant Utricularia reniformis (Lentibulariaceae): structure, comparative analysis and evolutionary landmarks.</title>
        <authorList>
            <person name="Silva S.R."/>
            <person name="Alvarenga D.O."/>
            <person name="Michael T.P."/>
            <person name="Miranda V.F.O."/>
            <person name="Varani A.M."/>
        </authorList>
    </citation>
    <scope>NUCLEOTIDE SEQUENCE</scope>
</reference>
<dbReference type="EMBL" id="KY774314">
    <property type="protein sequence ID" value="ART30639.1"/>
    <property type="molecule type" value="Genomic_DNA"/>
</dbReference>